<dbReference type="PATRIC" id="fig|1710894.3.peg.3271"/>
<reference evidence="1 2" key="1">
    <citation type="submission" date="2015-09" db="EMBL/GenBank/DDBJ databases">
        <title>Whole genome shotgun sequence assembly of Aphanizomenon flos-aquae UKL13.</title>
        <authorList>
            <person name="Driscoll C."/>
        </authorList>
    </citation>
    <scope>NUCLEOTIDE SEQUENCE [LARGE SCALE GENOMIC DNA]</scope>
    <source>
        <strain evidence="1">MDT13</strain>
    </source>
</reference>
<name>A0A1B7VH59_APHFL</name>
<dbReference type="Proteomes" id="UP000092382">
    <property type="component" value="Unassembled WGS sequence"/>
</dbReference>
<accession>A0A1B7VH59</accession>
<protein>
    <submittedName>
        <fullName evidence="1">Uncharacterized protein</fullName>
    </submittedName>
</protein>
<dbReference type="EMBL" id="LJOY01000116">
    <property type="protein sequence ID" value="OBQ17501.1"/>
    <property type="molecule type" value="Genomic_DNA"/>
</dbReference>
<evidence type="ECO:0000313" key="2">
    <source>
        <dbReference type="Proteomes" id="UP000092382"/>
    </source>
</evidence>
<dbReference type="AlphaFoldDB" id="A0A1B7VH59"/>
<comment type="caution">
    <text evidence="1">The sequence shown here is derived from an EMBL/GenBank/DDBJ whole genome shotgun (WGS) entry which is preliminary data.</text>
</comment>
<proteinExistence type="predicted"/>
<evidence type="ECO:0000313" key="1">
    <source>
        <dbReference type="EMBL" id="OBQ17501.1"/>
    </source>
</evidence>
<sequence>MTFNFPNTALSVTRLIDYLKLLLEQHEILEEVWVTGEVSSTNHQQSELFLTVFIVKAIERVKKEQKY</sequence>
<gene>
    <name evidence="1" type="ORF">AN481_18865</name>
</gene>
<organism evidence="1 2">
    <name type="scientific">Aphanizomenon flos-aquae LD13</name>
    <dbReference type="NCBI Taxonomy" id="1710894"/>
    <lineage>
        <taxon>Bacteria</taxon>
        <taxon>Bacillati</taxon>
        <taxon>Cyanobacteriota</taxon>
        <taxon>Cyanophyceae</taxon>
        <taxon>Nostocales</taxon>
        <taxon>Aphanizomenonaceae</taxon>
        <taxon>Aphanizomenon</taxon>
    </lineage>
</organism>